<proteinExistence type="inferred from homology"/>
<keyword evidence="9" id="KW-0378">Hydrolase</keyword>
<evidence type="ECO:0000256" key="8">
    <source>
        <dbReference type="ARBA" id="ARBA00022763"/>
    </source>
</evidence>
<dbReference type="FunFam" id="1.10.150.20:FF:000030">
    <property type="entry name" value="Flap endonuclease GEN-like 1"/>
    <property type="match status" value="1"/>
</dbReference>
<dbReference type="SMART" id="SM00484">
    <property type="entry name" value="XPGI"/>
    <property type="match status" value="1"/>
</dbReference>
<dbReference type="GO" id="GO:0048256">
    <property type="term" value="F:flap endonuclease activity"/>
    <property type="evidence" value="ECO:0007669"/>
    <property type="project" value="UniProtKB-ARBA"/>
</dbReference>
<gene>
    <name evidence="18" type="primary">AlNc14C435G11618</name>
    <name evidence="18" type="ORF">ALNC14_130950</name>
</gene>
<evidence type="ECO:0000313" key="18">
    <source>
        <dbReference type="EMBL" id="CCA26951.1"/>
    </source>
</evidence>
<dbReference type="PRINTS" id="PR00853">
    <property type="entry name" value="XPGRADSUPER"/>
</dbReference>
<dbReference type="InterPro" id="IPR029060">
    <property type="entry name" value="PIN-like_dom_sf"/>
</dbReference>
<organism evidence="18">
    <name type="scientific">Albugo laibachii Nc14</name>
    <dbReference type="NCBI Taxonomy" id="890382"/>
    <lineage>
        <taxon>Eukaryota</taxon>
        <taxon>Sar</taxon>
        <taxon>Stramenopiles</taxon>
        <taxon>Oomycota</taxon>
        <taxon>Peronosporomycetes</taxon>
        <taxon>Albuginales</taxon>
        <taxon>Albuginaceae</taxon>
        <taxon>Albugo</taxon>
    </lineage>
</organism>
<dbReference type="PANTHER" id="PTHR16171">
    <property type="entry name" value="DNA REPAIR PROTEIN COMPLEMENTING XP-G CELLS-RELATED"/>
    <property type="match status" value="1"/>
</dbReference>
<evidence type="ECO:0000256" key="5">
    <source>
        <dbReference type="ARBA" id="ARBA00022722"/>
    </source>
</evidence>
<keyword evidence="5" id="KW-0540">Nuclease</keyword>
<evidence type="ECO:0000256" key="11">
    <source>
        <dbReference type="ARBA" id="ARBA00023128"/>
    </source>
</evidence>
<comment type="similarity">
    <text evidence="3">Belongs to the XPG/RAD2 endonuclease family. XPG subfamily.</text>
</comment>
<name>F0WZM6_9STRA</name>
<keyword evidence="7" id="KW-0255">Endonuclease</keyword>
<evidence type="ECO:0000256" key="7">
    <source>
        <dbReference type="ARBA" id="ARBA00022759"/>
    </source>
</evidence>
<dbReference type="InterPro" id="IPR001044">
    <property type="entry name" value="XPG/Rad2_eukaryotes"/>
</dbReference>
<evidence type="ECO:0000259" key="16">
    <source>
        <dbReference type="SMART" id="SM00484"/>
    </source>
</evidence>
<dbReference type="PROSITE" id="PS00841">
    <property type="entry name" value="XPG_1"/>
    <property type="match status" value="1"/>
</dbReference>
<dbReference type="EMBL" id="FR824478">
    <property type="protein sequence ID" value="CCA26951.1"/>
    <property type="molecule type" value="Genomic_DNA"/>
</dbReference>
<evidence type="ECO:0000256" key="14">
    <source>
        <dbReference type="ARBA" id="ARBA00038112"/>
    </source>
</evidence>
<dbReference type="PRINTS" id="PR00066">
    <property type="entry name" value="XRODRMPGMNTG"/>
</dbReference>
<feature type="region of interest" description="Disordered" evidence="15">
    <location>
        <begin position="543"/>
        <end position="563"/>
    </location>
</feature>
<dbReference type="Gene3D" id="1.10.150.20">
    <property type="entry name" value="5' to 3' exonuclease, C-terminal subdomain"/>
    <property type="match status" value="1"/>
</dbReference>
<keyword evidence="12" id="KW-0234">DNA repair</keyword>
<evidence type="ECO:0000256" key="6">
    <source>
        <dbReference type="ARBA" id="ARBA00022723"/>
    </source>
</evidence>
<feature type="domain" description="XPG N-terminal" evidence="17">
    <location>
        <begin position="1"/>
        <end position="98"/>
    </location>
</feature>
<dbReference type="GO" id="GO:0006289">
    <property type="term" value="P:nucleotide-excision repair"/>
    <property type="evidence" value="ECO:0007669"/>
    <property type="project" value="InterPro"/>
</dbReference>
<comment type="similarity">
    <text evidence="14">Belongs to the XPG/RAD2 endonuclease family. GEN subfamily.</text>
</comment>
<dbReference type="SUPFAM" id="SSF88723">
    <property type="entry name" value="PIN domain-like"/>
    <property type="match status" value="1"/>
</dbReference>
<dbReference type="HOGENOM" id="CLU_003018_2_0_1"/>
<dbReference type="Pfam" id="PF00752">
    <property type="entry name" value="XPG_N"/>
    <property type="match status" value="1"/>
</dbReference>
<evidence type="ECO:0000256" key="9">
    <source>
        <dbReference type="ARBA" id="ARBA00022801"/>
    </source>
</evidence>
<evidence type="ECO:0000256" key="2">
    <source>
        <dbReference type="ARBA" id="ARBA00004123"/>
    </source>
</evidence>
<reference evidence="18" key="2">
    <citation type="submission" date="2011-02" db="EMBL/GenBank/DDBJ databases">
        <authorList>
            <person name="MacLean D."/>
        </authorList>
    </citation>
    <scope>NUCLEOTIDE SEQUENCE</scope>
</reference>
<dbReference type="SMART" id="SM00485">
    <property type="entry name" value="XPGN"/>
    <property type="match status" value="1"/>
</dbReference>
<dbReference type="AlphaFoldDB" id="F0WZM6"/>
<dbReference type="InterPro" id="IPR019974">
    <property type="entry name" value="XPG_CS"/>
</dbReference>
<evidence type="ECO:0000256" key="13">
    <source>
        <dbReference type="ARBA" id="ARBA00023242"/>
    </source>
</evidence>
<keyword evidence="8" id="KW-0227">DNA damage</keyword>
<evidence type="ECO:0000256" key="10">
    <source>
        <dbReference type="ARBA" id="ARBA00022842"/>
    </source>
</evidence>
<feature type="domain" description="XPG-I" evidence="16">
    <location>
        <begin position="661"/>
        <end position="730"/>
    </location>
</feature>
<evidence type="ECO:0000256" key="12">
    <source>
        <dbReference type="ARBA" id="ARBA00023204"/>
    </source>
</evidence>
<dbReference type="Pfam" id="PF00867">
    <property type="entry name" value="XPG_I"/>
    <property type="match status" value="1"/>
</dbReference>
<comment type="cofactor">
    <cofactor evidence="1">
        <name>Mg(2+)</name>
        <dbReference type="ChEBI" id="CHEBI:18420"/>
    </cofactor>
</comment>
<dbReference type="CDD" id="cd09868">
    <property type="entry name" value="PIN_XPG_RAD2"/>
    <property type="match status" value="2"/>
</dbReference>
<keyword evidence="6" id="KW-0479">Metal-binding</keyword>
<dbReference type="SUPFAM" id="SSF47807">
    <property type="entry name" value="5' to 3' exonuclease, C-terminal subdomain"/>
    <property type="match status" value="1"/>
</dbReference>
<protein>
    <submittedName>
        <fullName evidence="18">DNA repair protein putative</fullName>
    </submittedName>
</protein>
<sequence>MGVQNLWLLLSPVGRQIEIESLENKRLAVDASIWLVQFVKAMRDDQGHMIKNAHLIGTFHRVSKLLHYGIRPVFVFDGQTPVLKQQTLERRRKRVESQTLNWKQTAQKILLNRLHILRQEMLNGPKTEEPAAIDPNYLLPQATNVEAIREHSQKPSIPADKEQGAESDHSASEDEILVDDIALDTKDIYNVNPEAVYALPPNLQKNMFEKIMRQLRQTSRNEFIPLAGDPEAYSRSQIKSFLARSRLHQKFMQVRQQNIETQIKNDSSNPELVSAKRLAGDGDRYYILNQPKEADAASKKRSSKSLISSESDIFPLHSSTNEESFSPLRQIHQKRTSEGFRSRFAEDKDDSLHSEASDHIEEPIVEALQHLPLTNPLRASAIDFSEDKPLAIELARGQRIQSVELHQSVEPDIQVLDAHPPLVMRHMNTLEEVHDGESDIEWEEVEMKSDFKSADSKSPEVQAKDELAGVITAASDSPEEAVLELKDVETEEADLDAIKNELEDAKGEGDLRALREEALNSAIATASNLTQWAAGAVRKALAPHTTVKESHGKLTPTIKMEPPPKAEIPIQKIEDIDESSDEALMLAMNESMEDCTPETPNSSRYLLYDTSSSDIALKDTVETSEALHQKERELKTLQNRQLRDMEGFDDEMVEQVMELLTLFGVPFLVCPMEAEAQCATLEQLGLVDGIVTDDSDIFPFGGTKVYKNIFHHQKFVEAFDTRDIERELGFTRADMISLALLLGSDYTPGVRGIGIVNAAEIISSFGSSSAGLKEFKAWIEEFDVHEEANRRKEKRKGEEELEKMSPKDRFKYTHASVRRKWELGETFPNAQVMEAYLHPQVDTCSKKFQWSLPDFTELKNYCTQVFGWEMNKIDGMLTPLAKTLENSSRHKETQKQTRIDEFFRTYNDNVKYAKFKSKRLKSAIGSANSQKNKKRYVRK</sequence>
<accession>F0WZM6</accession>
<keyword evidence="13" id="KW-0539">Nucleus</keyword>
<evidence type="ECO:0000256" key="15">
    <source>
        <dbReference type="SAM" id="MobiDB-lite"/>
    </source>
</evidence>
<dbReference type="GO" id="GO:0003697">
    <property type="term" value="F:single-stranded DNA binding"/>
    <property type="evidence" value="ECO:0007669"/>
    <property type="project" value="InterPro"/>
</dbReference>
<evidence type="ECO:0000256" key="3">
    <source>
        <dbReference type="ARBA" id="ARBA00005283"/>
    </source>
</evidence>
<dbReference type="GO" id="GO:0046872">
    <property type="term" value="F:metal ion binding"/>
    <property type="evidence" value="ECO:0007669"/>
    <property type="project" value="UniProtKB-KW"/>
</dbReference>
<evidence type="ECO:0000256" key="4">
    <source>
        <dbReference type="ARBA" id="ARBA00022553"/>
    </source>
</evidence>
<reference evidence="18" key="1">
    <citation type="journal article" date="2011" name="PLoS Biol.">
        <title>Gene gain and loss during evolution of obligate parasitism in the white rust pathogen of Arabidopsis thaliana.</title>
        <authorList>
            <person name="Kemen E."/>
            <person name="Gardiner A."/>
            <person name="Schultz-Larsen T."/>
            <person name="Kemen A.C."/>
            <person name="Balmuth A.L."/>
            <person name="Robert-Seilaniantz A."/>
            <person name="Bailey K."/>
            <person name="Holub E."/>
            <person name="Studholme D.J."/>
            <person name="Maclean D."/>
            <person name="Jones J.D."/>
        </authorList>
    </citation>
    <scope>NUCLEOTIDE SEQUENCE</scope>
</reference>
<dbReference type="InterPro" id="IPR006086">
    <property type="entry name" value="XPG-I_dom"/>
</dbReference>
<keyword evidence="4" id="KW-0597">Phosphoprotein</keyword>
<dbReference type="InterPro" id="IPR006085">
    <property type="entry name" value="XPG_DNA_repair_N"/>
</dbReference>
<dbReference type="CDD" id="cd09904">
    <property type="entry name" value="H3TH_XPG"/>
    <property type="match status" value="1"/>
</dbReference>
<dbReference type="GO" id="GO:0005634">
    <property type="term" value="C:nucleus"/>
    <property type="evidence" value="ECO:0007669"/>
    <property type="project" value="UniProtKB-SubCell"/>
</dbReference>
<dbReference type="InterPro" id="IPR008918">
    <property type="entry name" value="HhH2"/>
</dbReference>
<feature type="region of interest" description="Disordered" evidence="15">
    <location>
        <begin position="149"/>
        <end position="173"/>
    </location>
</feature>
<evidence type="ECO:0000256" key="1">
    <source>
        <dbReference type="ARBA" id="ARBA00001946"/>
    </source>
</evidence>
<comment type="subcellular location">
    <subcellularLocation>
        <location evidence="2">Nucleus</location>
    </subcellularLocation>
</comment>
<dbReference type="Gene3D" id="3.40.50.1010">
    <property type="entry name" value="5'-nuclease"/>
    <property type="match status" value="2"/>
</dbReference>
<feature type="compositionally biased region" description="Basic and acidic residues" evidence="15">
    <location>
        <begin position="149"/>
        <end position="172"/>
    </location>
</feature>
<dbReference type="PANTHER" id="PTHR16171:SF7">
    <property type="entry name" value="DNA REPAIR PROTEIN RAD2"/>
    <property type="match status" value="1"/>
</dbReference>
<dbReference type="SMART" id="SM00279">
    <property type="entry name" value="HhH2"/>
    <property type="match status" value="1"/>
</dbReference>
<dbReference type="InterPro" id="IPR006084">
    <property type="entry name" value="XPG/Rad2"/>
</dbReference>
<keyword evidence="11" id="KW-0496">Mitochondrion</keyword>
<keyword evidence="10" id="KW-0460">Magnesium</keyword>
<dbReference type="InterPro" id="IPR036279">
    <property type="entry name" value="5-3_exonuclease_C_sf"/>
</dbReference>
<evidence type="ECO:0000259" key="17">
    <source>
        <dbReference type="SMART" id="SM00485"/>
    </source>
</evidence>